<reference evidence="3" key="1">
    <citation type="journal article" date="2014" name="Int. J. Syst. Evol. Microbiol.">
        <title>Complete genome sequence of Corynebacterium casei LMG S-19264T (=DSM 44701T), isolated from a smear-ripened cheese.</title>
        <authorList>
            <consortium name="US DOE Joint Genome Institute (JGI-PGF)"/>
            <person name="Walter F."/>
            <person name="Albersmeier A."/>
            <person name="Kalinowski J."/>
            <person name="Ruckert C."/>
        </authorList>
    </citation>
    <scope>NUCLEOTIDE SEQUENCE</scope>
    <source>
        <strain evidence="3">JCM 10088</strain>
    </source>
</reference>
<reference evidence="3" key="2">
    <citation type="submission" date="2020-09" db="EMBL/GenBank/DDBJ databases">
        <authorList>
            <person name="Sun Q."/>
            <person name="Ohkuma M."/>
        </authorList>
    </citation>
    <scope>NUCLEOTIDE SEQUENCE</scope>
    <source>
        <strain evidence="3">JCM 10088</strain>
    </source>
</reference>
<dbReference type="EMBL" id="BMNL01000002">
    <property type="protein sequence ID" value="GGP20681.1"/>
    <property type="molecule type" value="Genomic_DNA"/>
</dbReference>
<evidence type="ECO:0000313" key="3">
    <source>
        <dbReference type="EMBL" id="GGP20681.1"/>
    </source>
</evidence>
<protein>
    <submittedName>
        <fullName evidence="3">Universal stress protein UspA</fullName>
    </submittedName>
</protein>
<dbReference type="PANTHER" id="PTHR46268">
    <property type="entry name" value="STRESS RESPONSE PROTEIN NHAX"/>
    <property type="match status" value="1"/>
</dbReference>
<comment type="caution">
    <text evidence="3">The sequence shown here is derived from an EMBL/GenBank/DDBJ whole genome shotgun (WGS) entry which is preliminary data.</text>
</comment>
<gene>
    <name evidence="3" type="ORF">GCM10007981_09740</name>
</gene>
<evidence type="ECO:0000256" key="1">
    <source>
        <dbReference type="ARBA" id="ARBA00008791"/>
    </source>
</evidence>
<name>A0A830GV56_9CREN</name>
<dbReference type="Proteomes" id="UP000610960">
    <property type="component" value="Unassembled WGS sequence"/>
</dbReference>
<comment type="similarity">
    <text evidence="1">Belongs to the universal stress protein A family.</text>
</comment>
<dbReference type="PANTHER" id="PTHR46268:SF25">
    <property type="entry name" value="USPA DOMAIN PROTEIN"/>
    <property type="match status" value="1"/>
</dbReference>
<keyword evidence="4" id="KW-1185">Reference proteome</keyword>
<dbReference type="InterPro" id="IPR014729">
    <property type="entry name" value="Rossmann-like_a/b/a_fold"/>
</dbReference>
<dbReference type="OrthoDB" id="105697at2157"/>
<dbReference type="RefSeq" id="WP_188596293.1">
    <property type="nucleotide sequence ID" value="NZ_BMNL01000002.1"/>
</dbReference>
<dbReference type="AlphaFoldDB" id="A0A830GV56"/>
<dbReference type="SUPFAM" id="SSF52402">
    <property type="entry name" value="Adenine nucleotide alpha hydrolases-like"/>
    <property type="match status" value="1"/>
</dbReference>
<dbReference type="InterPro" id="IPR006016">
    <property type="entry name" value="UspA"/>
</dbReference>
<organism evidence="3 4">
    <name type="scientific">Thermocladium modestius</name>
    <dbReference type="NCBI Taxonomy" id="62609"/>
    <lineage>
        <taxon>Archaea</taxon>
        <taxon>Thermoproteota</taxon>
        <taxon>Thermoprotei</taxon>
        <taxon>Thermoproteales</taxon>
        <taxon>Thermoproteaceae</taxon>
        <taxon>Thermocladium</taxon>
    </lineage>
</organism>
<proteinExistence type="inferred from homology"/>
<accession>A0A830GV56</accession>
<feature type="domain" description="UspA" evidence="2">
    <location>
        <begin position="1"/>
        <end position="139"/>
    </location>
</feature>
<dbReference type="InterPro" id="IPR006015">
    <property type="entry name" value="Universal_stress_UspA"/>
</dbReference>
<dbReference type="PRINTS" id="PR01438">
    <property type="entry name" value="UNVRSLSTRESS"/>
</dbReference>
<dbReference type="Pfam" id="PF00582">
    <property type="entry name" value="Usp"/>
    <property type="match status" value="1"/>
</dbReference>
<dbReference type="Gene3D" id="3.40.50.620">
    <property type="entry name" value="HUPs"/>
    <property type="match status" value="1"/>
</dbReference>
<dbReference type="CDD" id="cd00293">
    <property type="entry name" value="USP-like"/>
    <property type="match status" value="1"/>
</dbReference>
<evidence type="ECO:0000313" key="4">
    <source>
        <dbReference type="Proteomes" id="UP000610960"/>
    </source>
</evidence>
<evidence type="ECO:0000259" key="2">
    <source>
        <dbReference type="Pfam" id="PF00582"/>
    </source>
</evidence>
<sequence>MFEKIVVAYDGSPHSRRALDVAIDLARKYNSRLYVVEVVDPAALIGLGISPVPQTVLDQLYQKAKSDVEEARRRAEGVSSEGQVLEGDPATSILEFVDKVKADLLVSGSRGLSTLKRIFLGSVSSRLVSESKVPVLVVK</sequence>